<feature type="domain" description="HTH lysR-type" evidence="5">
    <location>
        <begin position="2"/>
        <end position="59"/>
    </location>
</feature>
<evidence type="ECO:0000256" key="2">
    <source>
        <dbReference type="ARBA" id="ARBA00023015"/>
    </source>
</evidence>
<dbReference type="InterPro" id="IPR036388">
    <property type="entry name" value="WH-like_DNA-bd_sf"/>
</dbReference>
<evidence type="ECO:0000256" key="4">
    <source>
        <dbReference type="ARBA" id="ARBA00023163"/>
    </source>
</evidence>
<dbReference type="AlphaFoldDB" id="A0A1E8FCU1"/>
<evidence type="ECO:0000256" key="3">
    <source>
        <dbReference type="ARBA" id="ARBA00023125"/>
    </source>
</evidence>
<keyword evidence="7" id="KW-1185">Reference proteome</keyword>
<dbReference type="InterPro" id="IPR000847">
    <property type="entry name" value="LysR_HTH_N"/>
</dbReference>
<dbReference type="PANTHER" id="PTHR30346">
    <property type="entry name" value="TRANSCRIPTIONAL DUAL REGULATOR HCAR-RELATED"/>
    <property type="match status" value="1"/>
</dbReference>
<dbReference type="CDD" id="cd08423">
    <property type="entry name" value="PBP2_LTTR_like_6"/>
    <property type="match status" value="1"/>
</dbReference>
<dbReference type="SUPFAM" id="SSF53850">
    <property type="entry name" value="Periplasmic binding protein-like II"/>
    <property type="match status" value="1"/>
</dbReference>
<evidence type="ECO:0000313" key="7">
    <source>
        <dbReference type="Proteomes" id="UP000176037"/>
    </source>
</evidence>
<protein>
    <recommendedName>
        <fullName evidence="5">HTH lysR-type domain-containing protein</fullName>
    </recommendedName>
</protein>
<keyword evidence="4" id="KW-0804">Transcription</keyword>
<dbReference type="Gene3D" id="3.40.190.10">
    <property type="entry name" value="Periplasmic binding protein-like II"/>
    <property type="match status" value="2"/>
</dbReference>
<dbReference type="RefSeq" id="WP_070177784.1">
    <property type="nucleotide sequence ID" value="NZ_BMJR01000002.1"/>
</dbReference>
<dbReference type="Pfam" id="PF00126">
    <property type="entry name" value="HTH_1"/>
    <property type="match status" value="1"/>
</dbReference>
<dbReference type="EMBL" id="MJIC01000015">
    <property type="protein sequence ID" value="OFI33408.1"/>
    <property type="molecule type" value="Genomic_DNA"/>
</dbReference>
<dbReference type="PANTHER" id="PTHR30346:SF29">
    <property type="entry name" value="LYSR SUBSTRATE-BINDING"/>
    <property type="match status" value="1"/>
</dbReference>
<sequence length="298" mass="33406">MLNIWRLKLLVQFQTLGTMQRVSEVMHTSIATVSQQLSLLEEETTLILFEKVGRKVQLTHEGLALVDKVRPVLNQLADIEHSIKDNAEDVQGTVRVAAFTSALEKIVIPATVRVSSTHPKLQIRLTEMEPESSLSALDTYQFDVAIVAYSEKPHLLESSHRQVIKLGTDDLKVVVSEQHPLATQKQIHMEQLKDEKWILEPEGTYLREQTKQLCRQAGFEPNVVNVVQSYLSMHSMIAAELGIGILPELAIINSVPGIRIVNIKPLASRDIYLVTRKNATTTRAISIMSEALSQQSLF</sequence>
<organism evidence="6 7">
    <name type="scientific">Alteromonas lipolytica</name>
    <dbReference type="NCBI Taxonomy" id="1856405"/>
    <lineage>
        <taxon>Bacteria</taxon>
        <taxon>Pseudomonadati</taxon>
        <taxon>Pseudomonadota</taxon>
        <taxon>Gammaproteobacteria</taxon>
        <taxon>Alteromonadales</taxon>
        <taxon>Alteromonadaceae</taxon>
        <taxon>Alteromonas/Salinimonas group</taxon>
        <taxon>Alteromonas</taxon>
    </lineage>
</organism>
<dbReference type="SUPFAM" id="SSF46785">
    <property type="entry name" value="Winged helix' DNA-binding domain"/>
    <property type="match status" value="1"/>
</dbReference>
<comment type="similarity">
    <text evidence="1">Belongs to the LysR transcriptional regulatory family.</text>
</comment>
<dbReference type="GO" id="GO:0032993">
    <property type="term" value="C:protein-DNA complex"/>
    <property type="evidence" value="ECO:0007669"/>
    <property type="project" value="TreeGrafter"/>
</dbReference>
<accession>A0A1E8FCU1</accession>
<dbReference type="GO" id="GO:0003677">
    <property type="term" value="F:DNA binding"/>
    <property type="evidence" value="ECO:0007669"/>
    <property type="project" value="UniProtKB-KW"/>
</dbReference>
<dbReference type="PROSITE" id="PS50931">
    <property type="entry name" value="HTH_LYSR"/>
    <property type="match status" value="1"/>
</dbReference>
<dbReference type="Gene3D" id="1.10.10.10">
    <property type="entry name" value="Winged helix-like DNA-binding domain superfamily/Winged helix DNA-binding domain"/>
    <property type="match status" value="1"/>
</dbReference>
<keyword evidence="3" id="KW-0238">DNA-binding</keyword>
<name>A0A1E8FCU1_9ALTE</name>
<evidence type="ECO:0000259" key="5">
    <source>
        <dbReference type="PROSITE" id="PS50931"/>
    </source>
</evidence>
<dbReference type="OrthoDB" id="6624490at2"/>
<dbReference type="Proteomes" id="UP000176037">
    <property type="component" value="Unassembled WGS sequence"/>
</dbReference>
<proteinExistence type="inferred from homology"/>
<evidence type="ECO:0000313" key="6">
    <source>
        <dbReference type="EMBL" id="OFI33408.1"/>
    </source>
</evidence>
<reference evidence="6 7" key="1">
    <citation type="submission" date="2016-09" db="EMBL/GenBank/DDBJ databases">
        <title>Alteromonas lipolytica, a new species isolated from sea water.</title>
        <authorList>
            <person name="Wu Y.-H."/>
            <person name="Cheng H."/>
            <person name="Xu X.-W."/>
        </authorList>
    </citation>
    <scope>NUCLEOTIDE SEQUENCE [LARGE SCALE GENOMIC DNA]</scope>
    <source>
        <strain evidence="6 7">JW12</strain>
    </source>
</reference>
<keyword evidence="2" id="KW-0805">Transcription regulation</keyword>
<dbReference type="InterPro" id="IPR036390">
    <property type="entry name" value="WH_DNA-bd_sf"/>
</dbReference>
<comment type="caution">
    <text evidence="6">The sequence shown here is derived from an EMBL/GenBank/DDBJ whole genome shotgun (WGS) entry which is preliminary data.</text>
</comment>
<dbReference type="GO" id="GO:0003700">
    <property type="term" value="F:DNA-binding transcription factor activity"/>
    <property type="evidence" value="ECO:0007669"/>
    <property type="project" value="InterPro"/>
</dbReference>
<dbReference type="InterPro" id="IPR005119">
    <property type="entry name" value="LysR_subst-bd"/>
</dbReference>
<gene>
    <name evidence="6" type="ORF">BFC17_03870</name>
</gene>
<evidence type="ECO:0000256" key="1">
    <source>
        <dbReference type="ARBA" id="ARBA00009437"/>
    </source>
</evidence>
<dbReference type="STRING" id="1856405.BFC17_03870"/>
<dbReference type="Pfam" id="PF03466">
    <property type="entry name" value="LysR_substrate"/>
    <property type="match status" value="1"/>
</dbReference>